<reference evidence="10 11" key="1">
    <citation type="submission" date="2019-02" db="EMBL/GenBank/DDBJ databases">
        <authorList>
            <person name="Khodamoradi S."/>
            <person name="Hahnke R.L."/>
            <person name="Kaempfer P."/>
            <person name="Schumann P."/>
            <person name="Rohde M."/>
            <person name="Steinert M."/>
            <person name="Luzhetskyy A."/>
            <person name="Wink J."/>
            <person name="Ruckert C."/>
        </authorList>
    </citation>
    <scope>NUCLEOTIDE SEQUENCE [LARGE SCALE GENOMIC DNA]</scope>
    <source>
        <strain evidence="10 11">M2</strain>
    </source>
</reference>
<evidence type="ECO:0000256" key="4">
    <source>
        <dbReference type="ARBA" id="ARBA00022438"/>
    </source>
</evidence>
<feature type="active site" evidence="8">
    <location>
        <position position="280"/>
    </location>
</feature>
<feature type="binding site" evidence="8">
    <location>
        <position position="352"/>
    </location>
    <ligand>
        <name>Mn(2+)</name>
        <dbReference type="ChEBI" id="CHEBI:29035"/>
        <label>1</label>
    </ligand>
</feature>
<dbReference type="Gene3D" id="3.40.630.10">
    <property type="entry name" value="Zn peptidases"/>
    <property type="match status" value="1"/>
</dbReference>
<evidence type="ECO:0000256" key="7">
    <source>
        <dbReference type="ARBA" id="ARBA00049972"/>
    </source>
</evidence>
<dbReference type="Pfam" id="PF00883">
    <property type="entry name" value="Peptidase_M17"/>
    <property type="match status" value="1"/>
</dbReference>
<name>A0A4P6PY18_9ACTN</name>
<dbReference type="AlphaFoldDB" id="A0A4P6PY18"/>
<keyword evidence="11" id="KW-1185">Reference proteome</keyword>
<comment type="function">
    <text evidence="7 8">Presumably involved in the processing and regular turnover of intracellular proteins. Catalyzes the removal of unsubstituted N-terminal amino acids from various peptides.</text>
</comment>
<dbReference type="RefSeq" id="WP_131097119.1">
    <property type="nucleotide sequence ID" value="NZ_CP036455.1"/>
</dbReference>
<accession>A0A4P6PY18</accession>
<dbReference type="Proteomes" id="UP000292235">
    <property type="component" value="Chromosome"/>
</dbReference>
<dbReference type="GO" id="GO:0030145">
    <property type="term" value="F:manganese ion binding"/>
    <property type="evidence" value="ECO:0007669"/>
    <property type="project" value="UniProtKB-UniRule"/>
</dbReference>
<feature type="binding site" evidence="8">
    <location>
        <position position="273"/>
    </location>
    <ligand>
        <name>Mn(2+)</name>
        <dbReference type="ChEBI" id="CHEBI:29035"/>
        <label>1</label>
    </ligand>
</feature>
<dbReference type="EC" id="3.4.11.1" evidence="8"/>
<dbReference type="GO" id="GO:0070006">
    <property type="term" value="F:metalloaminopeptidase activity"/>
    <property type="evidence" value="ECO:0007669"/>
    <property type="project" value="InterPro"/>
</dbReference>
<dbReference type="SUPFAM" id="SSF52949">
    <property type="entry name" value="Macro domain-like"/>
    <property type="match status" value="1"/>
</dbReference>
<dbReference type="OrthoDB" id="9809354at2"/>
<dbReference type="Pfam" id="PF02789">
    <property type="entry name" value="Peptidase_M17_N"/>
    <property type="match status" value="1"/>
</dbReference>
<feature type="binding site" evidence="8">
    <location>
        <position position="350"/>
    </location>
    <ligand>
        <name>Mn(2+)</name>
        <dbReference type="ChEBI" id="CHEBI:29035"/>
        <label>1</label>
    </ligand>
</feature>
<feature type="binding site" evidence="8">
    <location>
        <position position="352"/>
    </location>
    <ligand>
        <name>Mn(2+)</name>
        <dbReference type="ChEBI" id="CHEBI:29035"/>
        <label>2</label>
    </ligand>
</feature>
<feature type="binding site" evidence="8">
    <location>
        <position position="291"/>
    </location>
    <ligand>
        <name>Mn(2+)</name>
        <dbReference type="ChEBI" id="CHEBI:29035"/>
        <label>2</label>
    </ligand>
</feature>
<evidence type="ECO:0000259" key="9">
    <source>
        <dbReference type="PROSITE" id="PS00631"/>
    </source>
</evidence>
<dbReference type="InterPro" id="IPR023042">
    <property type="entry name" value="Peptidase_M17_leu_NH2_pept"/>
</dbReference>
<dbReference type="PANTHER" id="PTHR11963:SF23">
    <property type="entry name" value="CYTOSOL AMINOPEPTIDASE"/>
    <property type="match status" value="1"/>
</dbReference>
<dbReference type="HAMAP" id="MF_00181">
    <property type="entry name" value="Cytosol_peptidase_M17"/>
    <property type="match status" value="1"/>
</dbReference>
<dbReference type="InterPro" id="IPR011356">
    <property type="entry name" value="Leucine_aapep/pepB"/>
</dbReference>
<dbReference type="NCBIfam" id="NF002073">
    <property type="entry name" value="PRK00913.1-2"/>
    <property type="match status" value="1"/>
</dbReference>
<evidence type="ECO:0000313" key="11">
    <source>
        <dbReference type="Proteomes" id="UP000292235"/>
    </source>
</evidence>
<comment type="subcellular location">
    <subcellularLocation>
        <location evidence="8">Cytoplasm</location>
    </subcellularLocation>
</comment>
<dbReference type="SUPFAM" id="SSF53187">
    <property type="entry name" value="Zn-dependent exopeptidases"/>
    <property type="match status" value="1"/>
</dbReference>
<evidence type="ECO:0000256" key="8">
    <source>
        <dbReference type="HAMAP-Rule" id="MF_00181"/>
    </source>
</evidence>
<feature type="active site" evidence="8">
    <location>
        <position position="354"/>
    </location>
</feature>
<keyword evidence="6 8" id="KW-0378">Hydrolase</keyword>
<evidence type="ECO:0000256" key="5">
    <source>
        <dbReference type="ARBA" id="ARBA00022670"/>
    </source>
</evidence>
<dbReference type="PROSITE" id="PS00631">
    <property type="entry name" value="CYTOSOL_AP"/>
    <property type="match status" value="1"/>
</dbReference>
<dbReference type="EMBL" id="CP036455">
    <property type="protein sequence ID" value="QBI52590.1"/>
    <property type="molecule type" value="Genomic_DNA"/>
</dbReference>
<keyword evidence="8" id="KW-0963">Cytoplasm</keyword>
<gene>
    <name evidence="10" type="primary">pepA1</name>
    <name evidence="8" type="synonym">pepA</name>
    <name evidence="10" type="ORF">EKD16_03900</name>
</gene>
<dbReference type="Gene3D" id="3.40.220.10">
    <property type="entry name" value="Leucine Aminopeptidase, subunit E, domain 1"/>
    <property type="match status" value="1"/>
</dbReference>
<evidence type="ECO:0000313" key="10">
    <source>
        <dbReference type="EMBL" id="QBI52590.1"/>
    </source>
</evidence>
<dbReference type="GO" id="GO:0005737">
    <property type="term" value="C:cytoplasm"/>
    <property type="evidence" value="ECO:0007669"/>
    <property type="project" value="UniProtKB-SubCell"/>
</dbReference>
<dbReference type="KEGG" id="strr:EKD16_03900"/>
<protein>
    <recommendedName>
        <fullName evidence="8">Probable cytosol aminopeptidase</fullName>
        <ecNumber evidence="8">3.4.11.1</ecNumber>
    </recommendedName>
    <alternativeName>
        <fullName evidence="8">Leucine aminopeptidase</fullName>
        <shortName evidence="8">LAP</shortName>
        <ecNumber evidence="8">3.4.11.10</ecNumber>
    </alternativeName>
    <alternativeName>
        <fullName evidence="8">Leucyl aminopeptidase</fullName>
    </alternativeName>
</protein>
<keyword evidence="8" id="KW-0464">Manganese</keyword>
<evidence type="ECO:0000256" key="3">
    <source>
        <dbReference type="ARBA" id="ARBA00009528"/>
    </source>
</evidence>
<keyword evidence="4 8" id="KW-0031">Aminopeptidase</keyword>
<evidence type="ECO:0000256" key="2">
    <source>
        <dbReference type="ARBA" id="ARBA00000967"/>
    </source>
</evidence>
<feature type="binding site" evidence="8">
    <location>
        <position position="273"/>
    </location>
    <ligand>
        <name>Mn(2+)</name>
        <dbReference type="ChEBI" id="CHEBI:29035"/>
        <label>2</label>
    </ligand>
</feature>
<dbReference type="EC" id="3.4.11.10" evidence="8"/>
<dbReference type="PANTHER" id="PTHR11963">
    <property type="entry name" value="LEUCINE AMINOPEPTIDASE-RELATED"/>
    <property type="match status" value="1"/>
</dbReference>
<dbReference type="PRINTS" id="PR00481">
    <property type="entry name" value="LAMNOPPTDASE"/>
</dbReference>
<dbReference type="InterPro" id="IPR008283">
    <property type="entry name" value="Peptidase_M17_N"/>
</dbReference>
<keyword evidence="8" id="KW-0479">Metal-binding</keyword>
<dbReference type="InterPro" id="IPR000819">
    <property type="entry name" value="Peptidase_M17_C"/>
</dbReference>
<evidence type="ECO:0000256" key="1">
    <source>
        <dbReference type="ARBA" id="ARBA00000135"/>
    </source>
</evidence>
<dbReference type="GO" id="GO:0006508">
    <property type="term" value="P:proteolysis"/>
    <property type="evidence" value="ECO:0007669"/>
    <property type="project" value="UniProtKB-KW"/>
</dbReference>
<feature type="domain" description="Cytosol aminopeptidase" evidence="9">
    <location>
        <begin position="348"/>
        <end position="355"/>
    </location>
</feature>
<feature type="binding site" evidence="8">
    <location>
        <position position="268"/>
    </location>
    <ligand>
        <name>Mn(2+)</name>
        <dbReference type="ChEBI" id="CHEBI:29035"/>
        <label>2</label>
    </ligand>
</feature>
<dbReference type="InterPro" id="IPR043472">
    <property type="entry name" value="Macro_dom-like"/>
</dbReference>
<comment type="catalytic activity">
    <reaction evidence="2 8">
        <text>Release of an N-terminal amino acid, preferentially leucine, but not glutamic or aspartic acids.</text>
        <dbReference type="EC" id="3.4.11.10"/>
    </reaction>
</comment>
<comment type="catalytic activity">
    <reaction evidence="1 8">
        <text>Release of an N-terminal amino acid, Xaa-|-Yaa-, in which Xaa is preferably Leu, but may be other amino acids including Pro although not Arg or Lys, and Yaa may be Pro. Amino acid amides and methyl esters are also readily hydrolyzed, but rates on arylamides are exceedingly low.</text>
        <dbReference type="EC" id="3.4.11.1"/>
    </reaction>
</comment>
<keyword evidence="5 8" id="KW-0645">Protease</keyword>
<organism evidence="10 11">
    <name type="scientific">Streptomonospora litoralis</name>
    <dbReference type="NCBI Taxonomy" id="2498135"/>
    <lineage>
        <taxon>Bacteria</taxon>
        <taxon>Bacillati</taxon>
        <taxon>Actinomycetota</taxon>
        <taxon>Actinomycetes</taxon>
        <taxon>Streptosporangiales</taxon>
        <taxon>Nocardiopsidaceae</taxon>
        <taxon>Streptomonospora</taxon>
    </lineage>
</organism>
<evidence type="ECO:0000256" key="6">
    <source>
        <dbReference type="ARBA" id="ARBA00022801"/>
    </source>
</evidence>
<comment type="cofactor">
    <cofactor evidence="8">
        <name>Mn(2+)</name>
        <dbReference type="ChEBI" id="CHEBI:29035"/>
    </cofactor>
    <text evidence="8">Binds 2 manganese ions per subunit.</text>
</comment>
<sequence length="511" mass="51209">MPIATEIRPVPGSLTDSAADLVALPVSRGDEAPIAATAGAGLDPAELDARLPAPVAALVAHYELTGNPGEVAQFPADLGAGLVRVVLLGVGDATPGDLRKAGAALVRAAKGRTTAATGVALLEKASEGGGAGLAAFAEGALLASYRFSLASAPAGAEPLQALELVGATSQTAAAAVARGETVAQATGLARDLINTPSLEKDPAWLAARAVQTASTAGLESEVWDEAALKRDGFGAILAVGAGSDRPPRLVRLDYRPENPAGHVVLVGKGITFDTGGLSLKPNDNMKLMKTDMSGAAVVLGAMSALAGLGTEVAVTALLPIAENSVSGSAVRPGDVITAYDGRTIEVLNTDAEGRLVMADAFGYAAARLAPDALVDVATLTGAAKVALGTGTGALYSSDESLAGALAEAAERSGEPVWRLPLTEEYREVLDSRVADLANVGNGDFGRPGATEAALFLREFTGGLPWAHLDIAGPGRSSSDEGVLSKGGTAFSTRLLLHWLSGGEPVVGGGAA</sequence>
<proteinExistence type="inferred from homology"/>
<dbReference type="CDD" id="cd00433">
    <property type="entry name" value="Peptidase_M17"/>
    <property type="match status" value="1"/>
</dbReference>
<comment type="similarity">
    <text evidence="3 8">Belongs to the peptidase M17 family.</text>
</comment>